<evidence type="ECO:0000313" key="2">
    <source>
        <dbReference type="EMBL" id="ATZ28344.1"/>
    </source>
</evidence>
<feature type="domain" description="HTH luxR-type" evidence="1">
    <location>
        <begin position="259"/>
        <end position="324"/>
    </location>
</feature>
<dbReference type="SMART" id="SM00421">
    <property type="entry name" value="HTH_LUXR"/>
    <property type="match status" value="1"/>
</dbReference>
<dbReference type="KEGG" id="slx:SLAV_32860"/>
<accession>A0A2K8PNP0</accession>
<dbReference type="Gene3D" id="1.10.10.10">
    <property type="entry name" value="Winged helix-like DNA-binding domain superfamily/Winged helix DNA-binding domain"/>
    <property type="match status" value="1"/>
</dbReference>
<proteinExistence type="predicted"/>
<dbReference type="AlphaFoldDB" id="A0A2K8PNP0"/>
<evidence type="ECO:0000313" key="3">
    <source>
        <dbReference type="Proteomes" id="UP000231791"/>
    </source>
</evidence>
<organism evidence="2 3">
    <name type="scientific">Streptomyces lavendulae subsp. lavendulae</name>
    <dbReference type="NCBI Taxonomy" id="58340"/>
    <lineage>
        <taxon>Bacteria</taxon>
        <taxon>Bacillati</taxon>
        <taxon>Actinomycetota</taxon>
        <taxon>Actinomycetes</taxon>
        <taxon>Kitasatosporales</taxon>
        <taxon>Streptomycetaceae</taxon>
        <taxon>Streptomyces</taxon>
    </lineage>
</organism>
<evidence type="ECO:0000259" key="1">
    <source>
        <dbReference type="PROSITE" id="PS50043"/>
    </source>
</evidence>
<dbReference type="PROSITE" id="PS50043">
    <property type="entry name" value="HTH_LUXR_2"/>
    <property type="match status" value="1"/>
</dbReference>
<dbReference type="EMBL" id="CP024985">
    <property type="protein sequence ID" value="ATZ28344.1"/>
    <property type="molecule type" value="Genomic_DNA"/>
</dbReference>
<dbReference type="GO" id="GO:0006355">
    <property type="term" value="P:regulation of DNA-templated transcription"/>
    <property type="evidence" value="ECO:0007669"/>
    <property type="project" value="InterPro"/>
</dbReference>
<dbReference type="GO" id="GO:0003677">
    <property type="term" value="F:DNA binding"/>
    <property type="evidence" value="ECO:0007669"/>
    <property type="project" value="InterPro"/>
</dbReference>
<keyword evidence="3" id="KW-1185">Reference proteome</keyword>
<gene>
    <name evidence="2" type="ORF">SLAV_32860</name>
</gene>
<dbReference type="InterPro" id="IPR000792">
    <property type="entry name" value="Tscrpt_reg_LuxR_C"/>
</dbReference>
<dbReference type="InterPro" id="IPR016032">
    <property type="entry name" value="Sig_transdc_resp-reg_C-effctor"/>
</dbReference>
<dbReference type="Pfam" id="PF00196">
    <property type="entry name" value="GerE"/>
    <property type="match status" value="1"/>
</dbReference>
<dbReference type="InterPro" id="IPR036388">
    <property type="entry name" value="WH-like_DNA-bd_sf"/>
</dbReference>
<sequence>MQDLARQYTGECCEGDDSAGGGGGVCGEGLGFYRKAVVKGCAPREGAPACLLRMGLLVPPPDDPTVLVPVSPDVAKAELVRPIEQSLQKQRRDAQAIAGSFVPVAAIYTAAQREHTGWATPIDGEKVVHSTLAHAVRECREELMTVQPGGSRVSYDLDELDHVRGPARHRTLYPHAVRTHAATLRHIERLTEAGCEVRTLDHVFDRLVVVDRAVAYVPGHVEARTSALEIRQPAIVAFLVQVFEEAWERGSSVDPRASRTVEPDIADEIQRAVMRLLVAGYTDEAIARRLGTSRRTVAAHVSRIAALLQSRSRAQLGYLIATSGLLPADEGAERDCDPLSA</sequence>
<protein>
    <submittedName>
        <fullName evidence="2">Bacterial regulatory protein, LuxR family</fullName>
    </submittedName>
</protein>
<reference evidence="2 3" key="1">
    <citation type="submission" date="2017-11" db="EMBL/GenBank/DDBJ databases">
        <title>Complete genome sequence of Streptomyces lavendulae subsp. lavendulae CCM 3239 (formerly 'Streptomyces aureofaciens CCM 3239'), the producer of the angucycline-type antibiotic auricin.</title>
        <authorList>
            <person name="Busche T."/>
            <person name="Novakova R."/>
            <person name="Al'Dilaimi A."/>
            <person name="Homerova D."/>
            <person name="Feckova L."/>
            <person name="Rezuchova B."/>
            <person name="Mingyar E."/>
            <person name="Csolleiova D."/>
            <person name="Bekeova C."/>
            <person name="Winkler A."/>
            <person name="Sevcikova B."/>
            <person name="Kalinowski J."/>
            <person name="Kormanec J."/>
            <person name="Ruckert C."/>
        </authorList>
    </citation>
    <scope>NUCLEOTIDE SEQUENCE [LARGE SCALE GENOMIC DNA]</scope>
    <source>
        <strain evidence="2 3">CCM 3239</strain>
    </source>
</reference>
<dbReference type="SUPFAM" id="SSF46894">
    <property type="entry name" value="C-terminal effector domain of the bipartite response regulators"/>
    <property type="match status" value="1"/>
</dbReference>
<name>A0A2K8PNP0_STRLA</name>
<dbReference type="CDD" id="cd06170">
    <property type="entry name" value="LuxR_C_like"/>
    <property type="match status" value="1"/>
</dbReference>
<dbReference type="PANTHER" id="PTHR34293:SF1">
    <property type="entry name" value="HTH-TYPE TRANSCRIPTIONAL REGULATOR TRMBL2"/>
    <property type="match status" value="1"/>
</dbReference>
<dbReference type="PANTHER" id="PTHR34293">
    <property type="entry name" value="HTH-TYPE TRANSCRIPTIONAL REGULATOR TRMBL2"/>
    <property type="match status" value="1"/>
</dbReference>
<dbReference type="InterPro" id="IPR051797">
    <property type="entry name" value="TrmB-like"/>
</dbReference>
<dbReference type="Proteomes" id="UP000231791">
    <property type="component" value="Chromosome"/>
</dbReference>